<sequence>MERRTLYYWAKMYALQMQEGMGYKELAKTITINILDFNFVRETRNYHSVFRLFEKDEGFELSDALEIHFMELPKLLVKWRE</sequence>
<reference evidence="1 2" key="1">
    <citation type="submission" date="2015-06" db="EMBL/GenBank/DDBJ databases">
        <title>Draft genome of the moderately acidophilic sulfate reducer Candidatus Desulfosporosinus acididurans strain M1.</title>
        <authorList>
            <person name="Poehlein A."/>
            <person name="Petzsch P."/>
            <person name="Johnson B.D."/>
            <person name="Schloemann M."/>
            <person name="Daniel R."/>
            <person name="Muehling M."/>
        </authorList>
    </citation>
    <scope>NUCLEOTIDE SEQUENCE [LARGE SCALE GENOMIC DNA]</scope>
    <source>
        <strain evidence="1 2">M1</strain>
    </source>
</reference>
<dbReference type="EMBL" id="LDZY01000011">
    <property type="protein sequence ID" value="KLU64805.1"/>
    <property type="molecule type" value="Genomic_DNA"/>
</dbReference>
<dbReference type="PATRIC" id="fig|476652.3.peg.3297"/>
<evidence type="ECO:0000313" key="2">
    <source>
        <dbReference type="Proteomes" id="UP000036356"/>
    </source>
</evidence>
<dbReference type="NCBIfam" id="TIGR01784">
    <property type="entry name" value="T_den_put_tspse"/>
    <property type="match status" value="1"/>
</dbReference>
<evidence type="ECO:0000313" key="1">
    <source>
        <dbReference type="EMBL" id="KLU64805.1"/>
    </source>
</evidence>
<proteinExistence type="predicted"/>
<dbReference type="AlphaFoldDB" id="A0A0J1FMV2"/>
<organism evidence="1 2">
    <name type="scientific">Desulfosporosinus acididurans</name>
    <dbReference type="NCBI Taxonomy" id="476652"/>
    <lineage>
        <taxon>Bacteria</taxon>
        <taxon>Bacillati</taxon>
        <taxon>Bacillota</taxon>
        <taxon>Clostridia</taxon>
        <taxon>Eubacteriales</taxon>
        <taxon>Desulfitobacteriaceae</taxon>
        <taxon>Desulfosporosinus</taxon>
    </lineage>
</organism>
<dbReference type="InterPro" id="IPR010106">
    <property type="entry name" value="RpnA"/>
</dbReference>
<protein>
    <submittedName>
        <fullName evidence="1">PD-(D/E)XK nuclease family transposase</fullName>
    </submittedName>
</protein>
<dbReference type="Proteomes" id="UP000036356">
    <property type="component" value="Unassembled WGS sequence"/>
</dbReference>
<dbReference type="STRING" id="476652.DEAC_c31330"/>
<accession>A0A0J1FMV2</accession>
<keyword evidence="2" id="KW-1185">Reference proteome</keyword>
<dbReference type="Pfam" id="PF12784">
    <property type="entry name" value="PDDEXK_2"/>
    <property type="match status" value="1"/>
</dbReference>
<gene>
    <name evidence="1" type="ORF">DEAC_c31330</name>
</gene>
<dbReference type="PANTHER" id="PTHR41317">
    <property type="entry name" value="PD-(D_E)XK NUCLEASE FAMILY TRANSPOSASE"/>
    <property type="match status" value="1"/>
</dbReference>
<dbReference type="PANTHER" id="PTHR41317:SF1">
    <property type="entry name" value="PD-(D_E)XK NUCLEASE FAMILY TRANSPOSASE"/>
    <property type="match status" value="1"/>
</dbReference>
<name>A0A0J1FMV2_9FIRM</name>
<comment type="caution">
    <text evidence="1">The sequence shown here is derived from an EMBL/GenBank/DDBJ whole genome shotgun (WGS) entry which is preliminary data.</text>
</comment>